<sequence>MFGLPFDTGHLLALRVFPQNPFAPYATVWHRDPTGRWSLYVDGPRLDTACPRYYGDTFDHVAHVRITLTWIGPWTLRITLDEPGLEWTVVASQTAMLRLCNAIGAAAPLWTWRPRLLISAREALARGLGMGRLRLATEMPSGHHGILMPERMFYVDRSHAVLDGVDFGRATRLTTNPELGGVPLPARGVMVVGQGMWQIADRAEYERTRAETAISY</sequence>
<accession>A0A5A7S8Y0</accession>
<evidence type="ECO:0000313" key="1">
    <source>
        <dbReference type="EMBL" id="KAA0022376.1"/>
    </source>
</evidence>
<organism evidence="1 2">
    <name type="scientific">Antrihabitans cavernicola</name>
    <dbReference type="NCBI Taxonomy" id="2495913"/>
    <lineage>
        <taxon>Bacteria</taxon>
        <taxon>Bacillati</taxon>
        <taxon>Actinomycetota</taxon>
        <taxon>Actinomycetes</taxon>
        <taxon>Mycobacteriales</taxon>
        <taxon>Nocardiaceae</taxon>
        <taxon>Antrihabitans</taxon>
    </lineage>
</organism>
<gene>
    <name evidence="1" type="ORF">FOY51_14240</name>
</gene>
<name>A0A5A7S8Y0_9NOCA</name>
<reference evidence="1 2" key="1">
    <citation type="submission" date="2019-07" db="EMBL/GenBank/DDBJ databases">
        <title>Rhodococcus cavernicolus sp. nov., isolated from a cave.</title>
        <authorList>
            <person name="Lee S.D."/>
        </authorList>
    </citation>
    <scope>NUCLEOTIDE SEQUENCE [LARGE SCALE GENOMIC DNA]</scope>
    <source>
        <strain evidence="1 2">C1-24</strain>
    </source>
</reference>
<dbReference type="AlphaFoldDB" id="A0A5A7S8Y0"/>
<evidence type="ECO:0000313" key="2">
    <source>
        <dbReference type="Proteomes" id="UP000322244"/>
    </source>
</evidence>
<protein>
    <submittedName>
        <fullName evidence="1">Uncharacterized protein</fullName>
    </submittedName>
</protein>
<dbReference type="EMBL" id="VLNY01000006">
    <property type="protein sequence ID" value="KAA0022376.1"/>
    <property type="molecule type" value="Genomic_DNA"/>
</dbReference>
<dbReference type="Proteomes" id="UP000322244">
    <property type="component" value="Unassembled WGS sequence"/>
</dbReference>
<proteinExistence type="predicted"/>
<comment type="caution">
    <text evidence="1">The sequence shown here is derived from an EMBL/GenBank/DDBJ whole genome shotgun (WGS) entry which is preliminary data.</text>
</comment>
<dbReference type="OrthoDB" id="4923808at2"/>
<keyword evidence="2" id="KW-1185">Reference proteome</keyword>